<feature type="compositionally biased region" description="Polar residues" evidence="4">
    <location>
        <begin position="518"/>
        <end position="533"/>
    </location>
</feature>
<evidence type="ECO:0000256" key="1">
    <source>
        <dbReference type="ARBA" id="ARBA00004496"/>
    </source>
</evidence>
<feature type="domain" description="Association with the SNF1 complex (ASC)" evidence="5">
    <location>
        <begin position="213"/>
        <end position="344"/>
    </location>
</feature>
<dbReference type="Gene3D" id="6.20.250.60">
    <property type="match status" value="1"/>
</dbReference>
<keyword evidence="7" id="KW-1185">Reference proteome</keyword>
<evidence type="ECO:0000256" key="3">
    <source>
        <dbReference type="ARBA" id="ARBA00022490"/>
    </source>
</evidence>
<dbReference type="PANTHER" id="PTHR10343:SF84">
    <property type="entry name" value="5'-AMP-ACTIVATED PROTEIN KINASE SUBUNIT BETA-1"/>
    <property type="match status" value="1"/>
</dbReference>
<dbReference type="GO" id="GO:0007165">
    <property type="term" value="P:signal transduction"/>
    <property type="evidence" value="ECO:0007669"/>
    <property type="project" value="UniProtKB-ARBA"/>
</dbReference>
<dbReference type="InterPro" id="IPR032640">
    <property type="entry name" value="AMPK1_CBM"/>
</dbReference>
<dbReference type="SUPFAM" id="SSF81296">
    <property type="entry name" value="E set domains"/>
    <property type="match status" value="1"/>
</dbReference>
<feature type="region of interest" description="Disordered" evidence="4">
    <location>
        <begin position="410"/>
        <end position="620"/>
    </location>
</feature>
<dbReference type="GO" id="GO:0005737">
    <property type="term" value="C:cytoplasm"/>
    <property type="evidence" value="ECO:0007669"/>
    <property type="project" value="UniProtKB-SubCell"/>
</dbReference>
<dbReference type="InterPro" id="IPR013783">
    <property type="entry name" value="Ig-like_fold"/>
</dbReference>
<dbReference type="AlphaFoldDB" id="A0A427YG26"/>
<evidence type="ECO:0000313" key="6">
    <source>
        <dbReference type="EMBL" id="RSH90121.1"/>
    </source>
</evidence>
<dbReference type="STRING" id="1890683.A0A427YG26"/>
<keyword evidence="3" id="KW-0963">Cytoplasm</keyword>
<evidence type="ECO:0000256" key="4">
    <source>
        <dbReference type="SAM" id="MobiDB-lite"/>
    </source>
</evidence>
<dbReference type="OrthoDB" id="531008at2759"/>
<dbReference type="Proteomes" id="UP000279259">
    <property type="component" value="Unassembled WGS sequence"/>
</dbReference>
<evidence type="ECO:0000256" key="2">
    <source>
        <dbReference type="ARBA" id="ARBA00010926"/>
    </source>
</evidence>
<dbReference type="PANTHER" id="PTHR10343">
    <property type="entry name" value="5'-AMP-ACTIVATED PROTEIN KINASE , BETA SUBUNIT"/>
    <property type="match status" value="1"/>
</dbReference>
<gene>
    <name evidence="6" type="ORF">EHS25_001454</name>
</gene>
<feature type="compositionally biased region" description="Polar residues" evidence="4">
    <location>
        <begin position="90"/>
        <end position="101"/>
    </location>
</feature>
<dbReference type="Gene3D" id="2.60.40.10">
    <property type="entry name" value="Immunoglobulins"/>
    <property type="match status" value="1"/>
</dbReference>
<dbReference type="Pfam" id="PF16561">
    <property type="entry name" value="AMPK1_CBM"/>
    <property type="match status" value="1"/>
</dbReference>
<protein>
    <recommendedName>
        <fullName evidence="5">Association with the SNF1 complex (ASC) domain-containing protein</fullName>
    </recommendedName>
</protein>
<accession>A0A427YG26</accession>
<comment type="subcellular location">
    <subcellularLocation>
        <location evidence="1">Cytoplasm</location>
    </subcellularLocation>
</comment>
<dbReference type="FunFam" id="2.60.40.10:FF:000562">
    <property type="entry name" value="Snf1 kinase complex beta-subunit Gal83"/>
    <property type="match status" value="1"/>
</dbReference>
<comment type="similarity">
    <text evidence="2">Belongs to the 5'-AMP-activated protein kinase beta subunit family.</text>
</comment>
<dbReference type="SMART" id="SM01010">
    <property type="entry name" value="AMPKBI"/>
    <property type="match status" value="1"/>
</dbReference>
<dbReference type="SUPFAM" id="SSF160219">
    <property type="entry name" value="AMPKBI-like"/>
    <property type="match status" value="1"/>
</dbReference>
<proteinExistence type="inferred from homology"/>
<comment type="caution">
    <text evidence="6">The sequence shown here is derived from an EMBL/GenBank/DDBJ whole genome shotgun (WGS) entry which is preliminary data.</text>
</comment>
<dbReference type="InterPro" id="IPR006828">
    <property type="entry name" value="ASC_dom"/>
</dbReference>
<name>A0A427YG26_9TREE</name>
<feature type="compositionally biased region" description="Basic and acidic residues" evidence="4">
    <location>
        <begin position="442"/>
        <end position="458"/>
    </location>
</feature>
<evidence type="ECO:0000259" key="5">
    <source>
        <dbReference type="SMART" id="SM01010"/>
    </source>
</evidence>
<dbReference type="InterPro" id="IPR050827">
    <property type="entry name" value="CRP1_MDG1_kinase"/>
</dbReference>
<sequence>MSKLDSTAVPGPKTAPVSMPGAQGVLPTRPTDTNPYFPSSPRTDGGSPRPAIPIPIPGKGDATPSDRKVEPLKTTGLTPPPPTVAATPPSRQEASDTTPTAEESAADGLVNVPVQWVGGGKVVYVTGDFAENWRQRIKMKKSTHDFNTVLRLRPGQYRLKFIVDDSWRCSKLISTATDDDGTLVNWIEVEAPKTEEELKAEWAMDAKPAAKSEDKDESQWTNSIPSPLVLYQYIEELPQNMTESEFVQWAHGIPHLSSVPQPPTLPRILDKVIVNAEPKRRWEEQPNMGGAPPPAGLDDNSILAVPNHVVLNHLTASAIKNGTLGVGTTTRYRKKWLVRVEKPAQCSWTPERKVGRVQAKDEVSAAWRLRKDVVDKRGLKGATHSPSGVQYKKQMPSAFVELSLWIKMSTRRDDSESEHEEVQASKLRTRQVPNPNSSSGEEDSKSDATESESGKGEGESDEEQGAGDESVKLARASESDDSDSDDEANGGAGASVDENRRALRVLLLGSSDVPGTYARSQVSSVNEPQSETGVTGDRQHFSDRLAAQIARPVHGSSVATQAAGSVLPAGHEKSESSETSNIASERDRHDPGTETPRLGSGLERVGSWATDDAGASSSRK</sequence>
<feature type="compositionally biased region" description="Acidic residues" evidence="4">
    <location>
        <begin position="479"/>
        <end position="488"/>
    </location>
</feature>
<feature type="region of interest" description="Disordered" evidence="4">
    <location>
        <begin position="1"/>
        <end position="105"/>
    </location>
</feature>
<feature type="compositionally biased region" description="Basic and acidic residues" evidence="4">
    <location>
        <begin position="469"/>
        <end position="478"/>
    </location>
</feature>
<dbReference type="CDD" id="cd02859">
    <property type="entry name" value="E_set_AMPKbeta_like_N"/>
    <property type="match status" value="1"/>
</dbReference>
<dbReference type="GO" id="GO:0031588">
    <property type="term" value="C:nucleotide-activated protein kinase complex"/>
    <property type="evidence" value="ECO:0007669"/>
    <property type="project" value="TreeGrafter"/>
</dbReference>
<organism evidence="6 7">
    <name type="scientific">Saitozyma podzolica</name>
    <dbReference type="NCBI Taxonomy" id="1890683"/>
    <lineage>
        <taxon>Eukaryota</taxon>
        <taxon>Fungi</taxon>
        <taxon>Dikarya</taxon>
        <taxon>Basidiomycota</taxon>
        <taxon>Agaricomycotina</taxon>
        <taxon>Tremellomycetes</taxon>
        <taxon>Tremellales</taxon>
        <taxon>Trimorphomycetaceae</taxon>
        <taxon>Saitozyma</taxon>
    </lineage>
</organism>
<dbReference type="Pfam" id="PF04739">
    <property type="entry name" value="AMPKBI"/>
    <property type="match status" value="1"/>
</dbReference>
<evidence type="ECO:0000313" key="7">
    <source>
        <dbReference type="Proteomes" id="UP000279259"/>
    </source>
</evidence>
<dbReference type="InterPro" id="IPR037256">
    <property type="entry name" value="ASC_dom_sf"/>
</dbReference>
<dbReference type="GO" id="GO:0005634">
    <property type="term" value="C:nucleus"/>
    <property type="evidence" value="ECO:0007669"/>
    <property type="project" value="TreeGrafter"/>
</dbReference>
<dbReference type="InterPro" id="IPR014756">
    <property type="entry name" value="Ig_E-set"/>
</dbReference>
<dbReference type="GO" id="GO:0019901">
    <property type="term" value="F:protein kinase binding"/>
    <property type="evidence" value="ECO:0007669"/>
    <property type="project" value="TreeGrafter"/>
</dbReference>
<dbReference type="EMBL" id="RSCD01000011">
    <property type="protein sequence ID" value="RSH90121.1"/>
    <property type="molecule type" value="Genomic_DNA"/>
</dbReference>
<reference evidence="6 7" key="1">
    <citation type="submission" date="2018-11" db="EMBL/GenBank/DDBJ databases">
        <title>Genome sequence of Saitozyma podzolica DSM 27192.</title>
        <authorList>
            <person name="Aliyu H."/>
            <person name="Gorte O."/>
            <person name="Ochsenreither K."/>
        </authorList>
    </citation>
    <scope>NUCLEOTIDE SEQUENCE [LARGE SCALE GENOMIC DNA]</scope>
    <source>
        <strain evidence="6 7">DSM 27192</strain>
    </source>
</reference>
<feature type="compositionally biased region" description="Polar residues" evidence="4">
    <location>
        <begin position="30"/>
        <end position="42"/>
    </location>
</feature>